<evidence type="ECO:0000256" key="6">
    <source>
        <dbReference type="ARBA" id="ARBA00022982"/>
    </source>
</evidence>
<name>A0A8C4KH33_DRONO</name>
<dbReference type="PANTHER" id="PTHR14256:SF4">
    <property type="entry name" value="CYTOCHROME C OXIDASE SUBUNIT NDUFA4"/>
    <property type="match status" value="1"/>
</dbReference>
<keyword evidence="7 13" id="KW-1133">Transmembrane helix</keyword>
<feature type="compositionally biased region" description="Gly residues" evidence="12">
    <location>
        <begin position="43"/>
        <end position="54"/>
    </location>
</feature>
<dbReference type="GO" id="GO:0005743">
    <property type="term" value="C:mitochondrial inner membrane"/>
    <property type="evidence" value="ECO:0007669"/>
    <property type="project" value="UniProtKB-SubCell"/>
</dbReference>
<evidence type="ECO:0000256" key="3">
    <source>
        <dbReference type="ARBA" id="ARBA00022660"/>
    </source>
</evidence>
<evidence type="ECO:0000256" key="11">
    <source>
        <dbReference type="ARBA" id="ARBA00041121"/>
    </source>
</evidence>
<sequence>ACAGRHGQALALARHARVRRGPRGVPGRVPAAWEAPPAAASARGGGPRRSARGGFGGGRYGRALLGAAAAEGEQANAGAATSGLRRRAPAAPGASGDIGPRPPKGEDGCAARPSRLPAAAMFRVMVSHAKKHPSLIPLFLIIGSGGVGAALYVMRLAVFNPDVCWDKKNNPEPWNKLSPSDQYKFYSVNVDYSKLKKDRPDF</sequence>
<organism evidence="14 15">
    <name type="scientific">Dromaius novaehollandiae</name>
    <name type="common">Emu</name>
    <dbReference type="NCBI Taxonomy" id="8790"/>
    <lineage>
        <taxon>Eukaryota</taxon>
        <taxon>Metazoa</taxon>
        <taxon>Chordata</taxon>
        <taxon>Craniata</taxon>
        <taxon>Vertebrata</taxon>
        <taxon>Euteleostomi</taxon>
        <taxon>Archelosauria</taxon>
        <taxon>Archosauria</taxon>
        <taxon>Dinosauria</taxon>
        <taxon>Saurischia</taxon>
        <taxon>Theropoda</taxon>
        <taxon>Coelurosauria</taxon>
        <taxon>Aves</taxon>
        <taxon>Palaeognathae</taxon>
        <taxon>Casuariiformes</taxon>
        <taxon>Dromaiidae</taxon>
        <taxon>Dromaius</taxon>
    </lineage>
</organism>
<reference evidence="14" key="2">
    <citation type="submission" date="2025-09" db="UniProtKB">
        <authorList>
            <consortium name="Ensembl"/>
        </authorList>
    </citation>
    <scope>IDENTIFICATION</scope>
</reference>
<protein>
    <recommendedName>
        <fullName evidence="11">Cytochrome c oxidase subunit NDUFA4</fullName>
    </recommendedName>
</protein>
<evidence type="ECO:0000256" key="13">
    <source>
        <dbReference type="SAM" id="Phobius"/>
    </source>
</evidence>
<evidence type="ECO:0000256" key="1">
    <source>
        <dbReference type="ARBA" id="ARBA00004434"/>
    </source>
</evidence>
<evidence type="ECO:0000313" key="15">
    <source>
        <dbReference type="Proteomes" id="UP000694423"/>
    </source>
</evidence>
<keyword evidence="15" id="KW-1185">Reference proteome</keyword>
<feature type="region of interest" description="Disordered" evidence="12">
    <location>
        <begin position="78"/>
        <end position="112"/>
    </location>
</feature>
<dbReference type="Proteomes" id="UP000694423">
    <property type="component" value="Unplaced"/>
</dbReference>
<feature type="transmembrane region" description="Helical" evidence="13">
    <location>
        <begin position="135"/>
        <end position="154"/>
    </location>
</feature>
<dbReference type="Pfam" id="PF06522">
    <property type="entry name" value="B12D"/>
    <property type="match status" value="1"/>
</dbReference>
<gene>
    <name evidence="14" type="primary">NDUFA4</name>
</gene>
<evidence type="ECO:0000256" key="9">
    <source>
        <dbReference type="ARBA" id="ARBA00023136"/>
    </source>
</evidence>
<reference evidence="14" key="1">
    <citation type="submission" date="2025-08" db="UniProtKB">
        <authorList>
            <consortium name="Ensembl"/>
        </authorList>
    </citation>
    <scope>IDENTIFICATION</scope>
</reference>
<proteinExistence type="inferred from homology"/>
<evidence type="ECO:0000256" key="5">
    <source>
        <dbReference type="ARBA" id="ARBA00022792"/>
    </source>
</evidence>
<feature type="compositionally biased region" description="Low complexity" evidence="12">
    <location>
        <begin position="23"/>
        <end position="42"/>
    </location>
</feature>
<keyword evidence="4 13" id="KW-0812">Transmembrane</keyword>
<feature type="region of interest" description="Disordered" evidence="12">
    <location>
        <begin position="15"/>
        <end position="54"/>
    </location>
</feature>
<comment type="similarity">
    <text evidence="10">Belongs to the complex IV NDUFA4 subunit family.</text>
</comment>
<keyword evidence="6" id="KW-0249">Electron transport</keyword>
<evidence type="ECO:0000256" key="10">
    <source>
        <dbReference type="ARBA" id="ARBA00038186"/>
    </source>
</evidence>
<evidence type="ECO:0000256" key="12">
    <source>
        <dbReference type="SAM" id="MobiDB-lite"/>
    </source>
</evidence>
<dbReference type="PANTHER" id="PTHR14256">
    <property type="entry name" value="NADH-UBIQUINONE OXIDOREDUCTASE MLRQ SUBUNIT"/>
    <property type="match status" value="1"/>
</dbReference>
<evidence type="ECO:0000256" key="8">
    <source>
        <dbReference type="ARBA" id="ARBA00023128"/>
    </source>
</evidence>
<keyword evidence="8" id="KW-0496">Mitochondrion</keyword>
<evidence type="ECO:0000313" key="14">
    <source>
        <dbReference type="Ensembl" id="ENSDNVP00000023251.1"/>
    </source>
</evidence>
<evidence type="ECO:0000256" key="4">
    <source>
        <dbReference type="ARBA" id="ARBA00022692"/>
    </source>
</evidence>
<evidence type="ECO:0000256" key="7">
    <source>
        <dbReference type="ARBA" id="ARBA00022989"/>
    </source>
</evidence>
<comment type="subcellular location">
    <subcellularLocation>
        <location evidence="1">Mitochondrion inner membrane</location>
        <topology evidence="1">Single-pass membrane protein</topology>
    </subcellularLocation>
</comment>
<dbReference type="AlphaFoldDB" id="A0A8C4KH33"/>
<dbReference type="InterPro" id="IPR010530">
    <property type="entry name" value="B12D"/>
</dbReference>
<keyword evidence="3" id="KW-0679">Respiratory chain</keyword>
<evidence type="ECO:0000256" key="2">
    <source>
        <dbReference type="ARBA" id="ARBA00022448"/>
    </source>
</evidence>
<dbReference type="Ensembl" id="ENSDNVT00000028044.1">
    <property type="protein sequence ID" value="ENSDNVP00000023251.1"/>
    <property type="gene ID" value="ENSDNVG00000016155.1"/>
</dbReference>
<keyword evidence="9 13" id="KW-0472">Membrane</keyword>
<accession>A0A8C4KH33</accession>
<keyword evidence="2" id="KW-0813">Transport</keyword>
<keyword evidence="5" id="KW-0999">Mitochondrion inner membrane</keyword>